<proteinExistence type="predicted"/>
<feature type="transmembrane region" description="Helical" evidence="6">
    <location>
        <begin position="441"/>
        <end position="464"/>
    </location>
</feature>
<dbReference type="SUPFAM" id="SSF50630">
    <property type="entry name" value="Acid proteases"/>
    <property type="match status" value="1"/>
</dbReference>
<comment type="subcellular location">
    <subcellularLocation>
        <location evidence="1">Membrane</location>
        <topology evidence="1">Single-pass membrane protein</topology>
    </subcellularLocation>
</comment>
<feature type="domain" description="Peptidase A1" evidence="7">
    <location>
        <begin position="37"/>
        <end position="399"/>
    </location>
</feature>
<evidence type="ECO:0000313" key="9">
    <source>
        <dbReference type="Proteomes" id="UP000799753"/>
    </source>
</evidence>
<dbReference type="OrthoDB" id="4074350at2759"/>
<dbReference type="PANTHER" id="PTHR15549">
    <property type="entry name" value="PAIRED IMMUNOGLOBULIN-LIKE TYPE 2 RECEPTOR"/>
    <property type="match status" value="1"/>
</dbReference>
<dbReference type="InterPro" id="IPR034164">
    <property type="entry name" value="Pepsin-like_dom"/>
</dbReference>
<evidence type="ECO:0000256" key="3">
    <source>
        <dbReference type="ARBA" id="ARBA00022989"/>
    </source>
</evidence>
<feature type="compositionally biased region" description="Basic and acidic residues" evidence="5">
    <location>
        <begin position="630"/>
        <end position="653"/>
    </location>
</feature>
<protein>
    <submittedName>
        <fullName evidence="8">Acid protease</fullName>
    </submittedName>
</protein>
<feature type="region of interest" description="Disordered" evidence="5">
    <location>
        <begin position="474"/>
        <end position="713"/>
    </location>
</feature>
<dbReference type="GO" id="GO:0008233">
    <property type="term" value="F:peptidase activity"/>
    <property type="evidence" value="ECO:0007669"/>
    <property type="project" value="UniProtKB-KW"/>
</dbReference>
<accession>A0A6A6RQH0</accession>
<sequence length="713" mass="76639">MGHTKRANNVNTTVPAPPKPYVLAPSGKFDGNDGKWSSFNINIGDDATGRGQNFRVLISTSSPVTMVPAPSPNWCDQDCSSKRGAQVFDGKPSSGFETQSSHGPWQELGIFNTPLPDWWSQNLSNAVWGSENVGLGESSALSLILPKQNVLLNQGQELFMGSFGLANGAVGTGTGAKTTFLVDFDNADQIPSMSYGYTAGASYRNGQKGVTGSLVLGGYDKSRVKVDSGLSVKMASEKNTTLIVGVTSITYRPDQDVEANTESFTARSGGFLATIDSTLPYLWLPEAICNFFVDKFQLEYDNKTELYLVDSSAHQNNKQQNATVSFKLGTSAQDSSTTFTTITLPYDAFDLQASYPLSENGTNYFPLKKSPNGMFVLGRTFLQESYIIVDYERLNFTVAPAIYSDPTLEQSLVPIYNKTYTPPTATPTLIPHGGGSLSPGAVAGVVVGVVIALLLAALGGFFWWRKRRADQAAAPPYTEKAQEIDTIAAGTEVKHRRVSELDSESGGPGSPKPSVGGYYDRDAKDLSPFPPISEMESPPAELYSPPPMANTPPSDGVVSDYFIAGNRVRRRGATRESSGNNTPGTPAPIAELPGDDGEYQVGGVHFDKVESPKLSSAHVRGPSDSSLHSNIDEVVARPEPSPERSNIDVKEKAQQTLDNVKEEGEDTPPERRPSHARGLSDTTDDTAVSAMTPEEMEQWALGEDNVPMRPLSG</sequence>
<dbReference type="Proteomes" id="UP000799753">
    <property type="component" value="Unassembled WGS sequence"/>
</dbReference>
<keyword evidence="8" id="KW-0645">Protease</keyword>
<evidence type="ECO:0000256" key="5">
    <source>
        <dbReference type="SAM" id="MobiDB-lite"/>
    </source>
</evidence>
<keyword evidence="8" id="KW-0378">Hydrolase</keyword>
<dbReference type="GO" id="GO:0016020">
    <property type="term" value="C:membrane"/>
    <property type="evidence" value="ECO:0007669"/>
    <property type="project" value="UniProtKB-SubCell"/>
</dbReference>
<dbReference type="GO" id="GO:0006508">
    <property type="term" value="P:proteolysis"/>
    <property type="evidence" value="ECO:0007669"/>
    <property type="project" value="UniProtKB-KW"/>
</dbReference>
<evidence type="ECO:0000256" key="2">
    <source>
        <dbReference type="ARBA" id="ARBA00022692"/>
    </source>
</evidence>
<dbReference type="GO" id="GO:0071944">
    <property type="term" value="C:cell periphery"/>
    <property type="evidence" value="ECO:0007669"/>
    <property type="project" value="UniProtKB-ARBA"/>
</dbReference>
<gene>
    <name evidence="8" type="ORF">P280DRAFT_409621</name>
</gene>
<evidence type="ECO:0000256" key="4">
    <source>
        <dbReference type="ARBA" id="ARBA00023136"/>
    </source>
</evidence>
<feature type="region of interest" description="Disordered" evidence="5">
    <location>
        <begin position="1"/>
        <end position="21"/>
    </location>
</feature>
<dbReference type="Pfam" id="PF00026">
    <property type="entry name" value="Asp"/>
    <property type="match status" value="1"/>
</dbReference>
<dbReference type="EMBL" id="MU006799">
    <property type="protein sequence ID" value="KAF2636304.1"/>
    <property type="molecule type" value="Genomic_DNA"/>
</dbReference>
<dbReference type="Gene3D" id="2.40.70.10">
    <property type="entry name" value="Acid Proteases"/>
    <property type="match status" value="2"/>
</dbReference>
<dbReference type="InterPro" id="IPR021109">
    <property type="entry name" value="Peptidase_aspartic_dom_sf"/>
</dbReference>
<name>A0A6A6RQH0_9PLEO</name>
<organism evidence="8 9">
    <name type="scientific">Massarina eburnea CBS 473.64</name>
    <dbReference type="NCBI Taxonomy" id="1395130"/>
    <lineage>
        <taxon>Eukaryota</taxon>
        <taxon>Fungi</taxon>
        <taxon>Dikarya</taxon>
        <taxon>Ascomycota</taxon>
        <taxon>Pezizomycotina</taxon>
        <taxon>Dothideomycetes</taxon>
        <taxon>Pleosporomycetidae</taxon>
        <taxon>Pleosporales</taxon>
        <taxon>Massarineae</taxon>
        <taxon>Massarinaceae</taxon>
        <taxon>Massarina</taxon>
    </lineage>
</organism>
<evidence type="ECO:0000256" key="1">
    <source>
        <dbReference type="ARBA" id="ARBA00004167"/>
    </source>
</evidence>
<dbReference type="AlphaFoldDB" id="A0A6A6RQH0"/>
<dbReference type="InterPro" id="IPR033121">
    <property type="entry name" value="PEPTIDASE_A1"/>
</dbReference>
<keyword evidence="4 6" id="KW-0472">Membrane</keyword>
<evidence type="ECO:0000259" key="7">
    <source>
        <dbReference type="PROSITE" id="PS51767"/>
    </source>
</evidence>
<evidence type="ECO:0000256" key="6">
    <source>
        <dbReference type="SAM" id="Phobius"/>
    </source>
</evidence>
<dbReference type="InterPro" id="IPR051694">
    <property type="entry name" value="Immunoregulatory_rcpt-like"/>
</dbReference>
<reference evidence="8" key="1">
    <citation type="journal article" date="2020" name="Stud. Mycol.">
        <title>101 Dothideomycetes genomes: a test case for predicting lifestyles and emergence of pathogens.</title>
        <authorList>
            <person name="Haridas S."/>
            <person name="Albert R."/>
            <person name="Binder M."/>
            <person name="Bloem J."/>
            <person name="Labutti K."/>
            <person name="Salamov A."/>
            <person name="Andreopoulos B."/>
            <person name="Baker S."/>
            <person name="Barry K."/>
            <person name="Bills G."/>
            <person name="Bluhm B."/>
            <person name="Cannon C."/>
            <person name="Castanera R."/>
            <person name="Culley D."/>
            <person name="Daum C."/>
            <person name="Ezra D."/>
            <person name="Gonzalez J."/>
            <person name="Henrissat B."/>
            <person name="Kuo A."/>
            <person name="Liang C."/>
            <person name="Lipzen A."/>
            <person name="Lutzoni F."/>
            <person name="Magnuson J."/>
            <person name="Mondo S."/>
            <person name="Nolan M."/>
            <person name="Ohm R."/>
            <person name="Pangilinan J."/>
            <person name="Park H.-J."/>
            <person name="Ramirez L."/>
            <person name="Alfaro M."/>
            <person name="Sun H."/>
            <person name="Tritt A."/>
            <person name="Yoshinaga Y."/>
            <person name="Zwiers L.-H."/>
            <person name="Turgeon B."/>
            <person name="Goodwin S."/>
            <person name="Spatafora J."/>
            <person name="Crous P."/>
            <person name="Grigoriev I."/>
        </authorList>
    </citation>
    <scope>NUCLEOTIDE SEQUENCE</scope>
    <source>
        <strain evidence="8">CBS 473.64</strain>
    </source>
</reference>
<dbReference type="CDD" id="cd05471">
    <property type="entry name" value="pepsin_like"/>
    <property type="match status" value="1"/>
</dbReference>
<keyword evidence="9" id="KW-1185">Reference proteome</keyword>
<evidence type="ECO:0000313" key="8">
    <source>
        <dbReference type="EMBL" id="KAF2636304.1"/>
    </source>
</evidence>
<keyword evidence="2 6" id="KW-0812">Transmembrane</keyword>
<feature type="compositionally biased region" description="Polar residues" evidence="5">
    <location>
        <begin position="575"/>
        <end position="584"/>
    </location>
</feature>
<keyword evidence="3 6" id="KW-1133">Transmembrane helix</keyword>
<dbReference type="PROSITE" id="PS51767">
    <property type="entry name" value="PEPTIDASE_A1"/>
    <property type="match status" value="1"/>
</dbReference>